<dbReference type="GeneID" id="37268973"/>
<dbReference type="Proteomes" id="UP000245946">
    <property type="component" value="Unassembled WGS sequence"/>
</dbReference>
<dbReference type="SUPFAM" id="SSF144284">
    <property type="entry name" value="Sec2 N-terminal region"/>
    <property type="match status" value="1"/>
</dbReference>
<dbReference type="STRING" id="58919.A0A316ZGY8"/>
<dbReference type="Gene3D" id="6.10.140.910">
    <property type="match status" value="1"/>
</dbReference>
<evidence type="ECO:0000313" key="5">
    <source>
        <dbReference type="EMBL" id="PWO00782.1"/>
    </source>
</evidence>
<feature type="compositionally biased region" description="Low complexity" evidence="3">
    <location>
        <begin position="843"/>
        <end position="852"/>
    </location>
</feature>
<dbReference type="InterPro" id="IPR040351">
    <property type="entry name" value="RAB3IL/RAB3IP/Sec2"/>
</dbReference>
<feature type="domain" description="GDP/GTP exchange factor Sec2 N-terminal" evidence="4">
    <location>
        <begin position="165"/>
        <end position="301"/>
    </location>
</feature>
<feature type="compositionally biased region" description="Low complexity" evidence="3">
    <location>
        <begin position="61"/>
        <end position="110"/>
    </location>
</feature>
<dbReference type="GO" id="GO:0005085">
    <property type="term" value="F:guanyl-nucleotide exchange factor activity"/>
    <property type="evidence" value="ECO:0007669"/>
    <property type="project" value="InterPro"/>
</dbReference>
<dbReference type="PANTHER" id="PTHR14430:SF0">
    <property type="entry name" value="SEC2P DOMAIN-CONTAINING PROTEIN"/>
    <property type="match status" value="1"/>
</dbReference>
<protein>
    <recommendedName>
        <fullName evidence="4">GDP/GTP exchange factor Sec2 N-terminal domain-containing protein</fullName>
    </recommendedName>
</protein>
<feature type="compositionally biased region" description="Polar residues" evidence="3">
    <location>
        <begin position="593"/>
        <end position="609"/>
    </location>
</feature>
<dbReference type="Pfam" id="PF06428">
    <property type="entry name" value="Sec2p"/>
    <property type="match status" value="1"/>
</dbReference>
<dbReference type="GO" id="GO:0070319">
    <property type="term" value="C:Golgi to plasma membrane transport vesicle"/>
    <property type="evidence" value="ECO:0007669"/>
    <property type="project" value="TreeGrafter"/>
</dbReference>
<dbReference type="CDD" id="cd21044">
    <property type="entry name" value="Rab11BD_RAB3IP_like"/>
    <property type="match status" value="1"/>
</dbReference>
<feature type="compositionally biased region" description="Pro residues" evidence="3">
    <location>
        <begin position="724"/>
        <end position="733"/>
    </location>
</feature>
<feature type="coiled-coil region" evidence="2">
    <location>
        <begin position="171"/>
        <end position="198"/>
    </location>
</feature>
<organism evidence="5 6">
    <name type="scientific">Tilletiopsis washingtonensis</name>
    <dbReference type="NCBI Taxonomy" id="58919"/>
    <lineage>
        <taxon>Eukaryota</taxon>
        <taxon>Fungi</taxon>
        <taxon>Dikarya</taxon>
        <taxon>Basidiomycota</taxon>
        <taxon>Ustilaginomycotina</taxon>
        <taxon>Exobasidiomycetes</taxon>
        <taxon>Entylomatales</taxon>
        <taxon>Entylomatales incertae sedis</taxon>
        <taxon>Tilletiopsis</taxon>
    </lineage>
</organism>
<feature type="region of interest" description="Disordered" evidence="3">
    <location>
        <begin position="1"/>
        <end position="130"/>
    </location>
</feature>
<dbReference type="InterPro" id="IPR009449">
    <property type="entry name" value="Sec2_N"/>
</dbReference>
<sequence length="939" mass="98354">MAPRADGTAHEHDDDEQAVATPDLTRLDPDAILADDADPEALLGAESDSEAGGLESRRASRVSAAQAEGAAGEQDGDAVAAAARALQSQSAQPATPEAAGRSGAAARLASPMSETPTQHSFRIPDASPPQTPDAELAALRLQVSDLSGQVMSLNSKLVSSYDKRSDLEDEVSEAHSRIMAHTTRIAELEKERQEHLAALNTGLLVEKAHVSSEMQKMMERVIEETAQRGRAVSDKEKIESELDELSASLFSEANAMVANERLARARAEEKSQQMEERLKDTEGIMLEQQKILGNLQREVEQLRLTSSHDEQQEEDDGKLHVSALVRTPSQRAPSSGYWERRVSVSPGQDEWQLNIVPYQELRSFLEHLRRLRKGLAPFYNYPLHDPPSLASPRNVSGMPASPGAPVARTSSPAPHLPSLPLSFGGLGSGSASYNASSSTSPFVAAGVTRHRDYPMLPSNAEQLVHIPGQSSLPFIKRAQEEDSDPTLRFDFAPGLNWLSRRQANTAVLEGSLVIEPVFPGGSCPDEEAVRRANAHLPPAACSMCGIPVVNVPLPGGGHAESNTAAATAAGWISAAGTAAQQLGVAAKSESSNKDGTSTPKTRTGLFSTLRSMGSSSPRPSVSSATSSTGAVGDSPGGPQSEADGETPSGQLIHVDGPSAPLAVPTHIFRISETSTARYLLCPHHCLARLRAACAFWGYLRSIERAVVLEGKLAWDDPPQVAAALPPPPPPRSPKPVEAPAEETAAKSDSASADAATLKEPESAGDAETPQANTEGAEEAAESPERASGTATPSGTNDGDSFVDADDAPAEAAPDSDAAAPSNSTEEAAAGSGALEAPSQLTASSSSDAGGSSPKPPAPPLPKRSNARRPVPPPPAARKDEAGLSAAAAPATPGSATVAPRRVTLPVAGGADLVWEERVWQEVMRLKTEMWRARSGLSSA</sequence>
<evidence type="ECO:0000256" key="2">
    <source>
        <dbReference type="SAM" id="Coils"/>
    </source>
</evidence>
<dbReference type="GO" id="GO:0051286">
    <property type="term" value="C:cell tip"/>
    <property type="evidence" value="ECO:0007669"/>
    <property type="project" value="TreeGrafter"/>
</dbReference>
<feature type="region of interest" description="Disordered" evidence="3">
    <location>
        <begin position="585"/>
        <end position="657"/>
    </location>
</feature>
<evidence type="ECO:0000313" key="6">
    <source>
        <dbReference type="Proteomes" id="UP000245946"/>
    </source>
</evidence>
<feature type="region of interest" description="Disordered" evidence="3">
    <location>
        <begin position="719"/>
        <end position="907"/>
    </location>
</feature>
<feature type="compositionally biased region" description="Low complexity" evidence="3">
    <location>
        <begin position="882"/>
        <end position="898"/>
    </location>
</feature>
<dbReference type="OrthoDB" id="1748564at2759"/>
<feature type="compositionally biased region" description="Low complexity" evidence="3">
    <location>
        <begin position="809"/>
        <end position="836"/>
    </location>
</feature>
<evidence type="ECO:0000256" key="1">
    <source>
        <dbReference type="ARBA" id="ARBA00023054"/>
    </source>
</evidence>
<evidence type="ECO:0000259" key="4">
    <source>
        <dbReference type="Pfam" id="PF06428"/>
    </source>
</evidence>
<dbReference type="PANTHER" id="PTHR14430">
    <property type="entry name" value="RABIN3-RELATED"/>
    <property type="match status" value="1"/>
</dbReference>
<proteinExistence type="predicted"/>
<feature type="compositionally biased region" description="Low complexity" evidence="3">
    <location>
        <begin position="610"/>
        <end position="631"/>
    </location>
</feature>
<name>A0A316ZGY8_9BASI</name>
<reference evidence="5 6" key="1">
    <citation type="journal article" date="2018" name="Mol. Biol. Evol.">
        <title>Broad Genomic Sampling Reveals a Smut Pathogenic Ancestry of the Fungal Clade Ustilaginomycotina.</title>
        <authorList>
            <person name="Kijpornyongpan T."/>
            <person name="Mondo S.J."/>
            <person name="Barry K."/>
            <person name="Sandor L."/>
            <person name="Lee J."/>
            <person name="Lipzen A."/>
            <person name="Pangilinan J."/>
            <person name="LaButti K."/>
            <person name="Hainaut M."/>
            <person name="Henrissat B."/>
            <person name="Grigoriev I.V."/>
            <person name="Spatafora J.W."/>
            <person name="Aime M.C."/>
        </authorList>
    </citation>
    <scope>NUCLEOTIDE SEQUENCE [LARGE SCALE GENOMIC DNA]</scope>
    <source>
        <strain evidence="5 6">MCA 4186</strain>
    </source>
</reference>
<feature type="compositionally biased region" description="Polar residues" evidence="3">
    <location>
        <begin position="789"/>
        <end position="798"/>
    </location>
</feature>
<dbReference type="EMBL" id="KZ819284">
    <property type="protein sequence ID" value="PWO00782.1"/>
    <property type="molecule type" value="Genomic_DNA"/>
</dbReference>
<evidence type="ECO:0000256" key="3">
    <source>
        <dbReference type="SAM" id="MobiDB-lite"/>
    </source>
</evidence>
<dbReference type="AlphaFoldDB" id="A0A316ZGY8"/>
<accession>A0A316ZGY8</accession>
<dbReference type="GO" id="GO:0006887">
    <property type="term" value="P:exocytosis"/>
    <property type="evidence" value="ECO:0007669"/>
    <property type="project" value="TreeGrafter"/>
</dbReference>
<feature type="compositionally biased region" description="Low complexity" evidence="3">
    <location>
        <begin position="735"/>
        <end position="755"/>
    </location>
</feature>
<feature type="region of interest" description="Disordered" evidence="3">
    <location>
        <begin position="393"/>
        <end position="412"/>
    </location>
</feature>
<keyword evidence="1 2" id="KW-0175">Coiled coil</keyword>
<keyword evidence="6" id="KW-1185">Reference proteome</keyword>
<feature type="coiled-coil region" evidence="2">
    <location>
        <begin position="257"/>
        <end position="305"/>
    </location>
</feature>
<dbReference type="RefSeq" id="XP_025601060.1">
    <property type="nucleotide sequence ID" value="XM_025741429.1"/>
</dbReference>
<gene>
    <name evidence="5" type="ORF">FA09DRAFT_327511</name>
</gene>